<keyword evidence="6" id="KW-0998">Cell outer membrane</keyword>
<dbReference type="InterPro" id="IPR051906">
    <property type="entry name" value="TolC-like"/>
</dbReference>
<comment type="caution">
    <text evidence="7">The sequence shown here is derived from an EMBL/GenBank/DDBJ whole genome shotgun (WGS) entry which is preliminary data.</text>
</comment>
<evidence type="ECO:0000256" key="1">
    <source>
        <dbReference type="ARBA" id="ARBA00004442"/>
    </source>
</evidence>
<evidence type="ECO:0000256" key="6">
    <source>
        <dbReference type="ARBA" id="ARBA00023237"/>
    </source>
</evidence>
<dbReference type="InterPro" id="IPR003423">
    <property type="entry name" value="OMP_efflux"/>
</dbReference>
<dbReference type="GO" id="GO:0009279">
    <property type="term" value="C:cell outer membrane"/>
    <property type="evidence" value="ECO:0007669"/>
    <property type="project" value="UniProtKB-SubCell"/>
</dbReference>
<dbReference type="Gene3D" id="1.20.1600.10">
    <property type="entry name" value="Outer membrane efflux proteins (OEP)"/>
    <property type="match status" value="1"/>
</dbReference>
<keyword evidence="4" id="KW-0812">Transmembrane</keyword>
<evidence type="ECO:0000256" key="2">
    <source>
        <dbReference type="ARBA" id="ARBA00022448"/>
    </source>
</evidence>
<evidence type="ECO:0000256" key="4">
    <source>
        <dbReference type="ARBA" id="ARBA00022692"/>
    </source>
</evidence>
<evidence type="ECO:0000313" key="7">
    <source>
        <dbReference type="EMBL" id="GER94142.1"/>
    </source>
</evidence>
<dbReference type="GO" id="GO:1990281">
    <property type="term" value="C:efflux pump complex"/>
    <property type="evidence" value="ECO:0007669"/>
    <property type="project" value="TreeGrafter"/>
</dbReference>
<reference evidence="7" key="1">
    <citation type="submission" date="2019-10" db="EMBL/GenBank/DDBJ databases">
        <title>Metagenomic sequencing of thiosulfate-disproportionating enrichment culture.</title>
        <authorList>
            <person name="Umezawa K."/>
            <person name="Kojima H."/>
            <person name="Fukui M."/>
        </authorList>
    </citation>
    <scope>NUCLEOTIDE SEQUENCE</scope>
    <source>
        <strain evidence="7">45J</strain>
    </source>
</reference>
<dbReference type="PANTHER" id="PTHR30026:SF20">
    <property type="entry name" value="OUTER MEMBRANE PROTEIN TOLC"/>
    <property type="match status" value="1"/>
</dbReference>
<evidence type="ECO:0000256" key="5">
    <source>
        <dbReference type="ARBA" id="ARBA00023136"/>
    </source>
</evidence>
<keyword evidence="3" id="KW-1134">Transmembrane beta strand</keyword>
<accession>A0A5J4L4J5</accession>
<dbReference type="EMBL" id="BLAB01000001">
    <property type="protein sequence ID" value="GER94142.1"/>
    <property type="molecule type" value="Genomic_DNA"/>
</dbReference>
<dbReference type="SUPFAM" id="SSF56954">
    <property type="entry name" value="Outer membrane efflux proteins (OEP)"/>
    <property type="match status" value="1"/>
</dbReference>
<protein>
    <submittedName>
        <fullName evidence="7">TolC family protein</fullName>
    </submittedName>
</protein>
<evidence type="ECO:0000256" key="3">
    <source>
        <dbReference type="ARBA" id="ARBA00022452"/>
    </source>
</evidence>
<keyword evidence="5" id="KW-0472">Membrane</keyword>
<organism evidence="7">
    <name type="scientific">hot springs metagenome</name>
    <dbReference type="NCBI Taxonomy" id="433727"/>
    <lineage>
        <taxon>unclassified sequences</taxon>
        <taxon>metagenomes</taxon>
        <taxon>ecological metagenomes</taxon>
    </lineage>
</organism>
<dbReference type="GO" id="GO:0015562">
    <property type="term" value="F:efflux transmembrane transporter activity"/>
    <property type="evidence" value="ECO:0007669"/>
    <property type="project" value="InterPro"/>
</dbReference>
<keyword evidence="2" id="KW-0813">Transport</keyword>
<dbReference type="Pfam" id="PF02321">
    <property type="entry name" value="OEP"/>
    <property type="match status" value="2"/>
</dbReference>
<dbReference type="GO" id="GO:0015288">
    <property type="term" value="F:porin activity"/>
    <property type="evidence" value="ECO:0007669"/>
    <property type="project" value="TreeGrafter"/>
</dbReference>
<comment type="subcellular location">
    <subcellularLocation>
        <location evidence="1">Cell outer membrane</location>
    </subcellularLocation>
</comment>
<proteinExistence type="predicted"/>
<dbReference type="AlphaFoldDB" id="A0A5J4L4J5"/>
<dbReference type="PANTHER" id="PTHR30026">
    <property type="entry name" value="OUTER MEMBRANE PROTEIN TOLC"/>
    <property type="match status" value="1"/>
</dbReference>
<gene>
    <name evidence="7" type="ORF">A45J_1901</name>
</gene>
<name>A0A5J4L4J5_9ZZZZ</name>
<sequence>MIISRPILLLCVVLIAVMLSVGISSAQEYSLEDFYRIALKRSERIKISEEDLYIAERVKDKAVSVLLPKLSAFGSYTKYSKDKRSSTGSVIQPNDSTSWGIRLDQSFSISGREITAFNISKEGIEKSKYDLYAVKEAYIFNVASAYYDVLRAKKAVEIAKSNFDRMTKHRDAAVIRLKVGEVTKTDVLRAEAELSGAQAELIKSENNLRLAKAMLARVVGLNEDFTIKEPIDSREHIHIVDNLDFLKQTALTERAELKALGLQKKVVQQQVGYIRGAYWPTLSIEGVYTGKNEDPSSTFLNKESIYGGIRLNFPFFEGGLRKAEVREAEAKQRQVELLYEDLKKSISIEVENAYLDFQTQKGVLKSFEDQRAFAMDNYNSVSRQYQFGLANSIDVIDANTLLIASERQLADANYNYQLALIRLQRVTGQMLKTVVAKVQGGQH</sequence>